<sequence length="354" mass="37795">MWLPAAPRTRMQRVLSVSLPERFLVLGLAAPRVCWPLGWAPGASEPLCPWGSLSFHPVPVFFPDLAVSAVINVAGECDKRTDPGSSVPAPLTSPTPLVAHPGVSSRLLSTITLIEAHLISGFGGVQPSLLRGGEPSPSRGPCAGSSLLPVRSRCLSLCFLGVCGAGRGLSARGAGGNGAGHPACVSPSNTCPSIWEKSHCCLCLPIPFKSPLFASDTPTALLNTLLFTPACLCLSPHHVTVPGGPPGPAVPPVLIPGEAGGEYVWDKCIFITRYDWGFRELLARQMDLRVLRVLTVCVPEQGVEKLRNQRKHHCGHPVDFTEHAGDRGTIQVSFVYFFFLSEEETLDSNLESFK</sequence>
<dbReference type="AlphaFoldDB" id="A0A212DFE8"/>
<comment type="caution">
    <text evidence="1">The sequence shown here is derived from an EMBL/GenBank/DDBJ whole genome shotgun (WGS) entry which is preliminary data.</text>
</comment>
<proteinExistence type="predicted"/>
<dbReference type="Proteomes" id="UP000242450">
    <property type="component" value="Chromosome 3"/>
</dbReference>
<keyword evidence="2" id="KW-1185">Reference proteome</keyword>
<name>A0A212DFE8_CEREH</name>
<gene>
    <name evidence="1" type="ORF">Celaphus_00011691</name>
</gene>
<reference evidence="1 2" key="1">
    <citation type="journal article" date="2018" name="Mol. Genet. Genomics">
        <title>The red deer Cervus elaphus genome CerEla1.0: sequencing, annotating, genes, and chromosomes.</title>
        <authorList>
            <person name="Bana N.A."/>
            <person name="Nyiri A."/>
            <person name="Nagy J."/>
            <person name="Frank K."/>
            <person name="Nagy T."/>
            <person name="Steger V."/>
            <person name="Schiller M."/>
            <person name="Lakatos P."/>
            <person name="Sugar L."/>
            <person name="Horn P."/>
            <person name="Barta E."/>
            <person name="Orosz L."/>
        </authorList>
    </citation>
    <scope>NUCLEOTIDE SEQUENCE [LARGE SCALE GENOMIC DNA]</scope>
    <source>
        <strain evidence="1">Hungarian</strain>
    </source>
</reference>
<dbReference type="EMBL" id="MKHE01000003">
    <property type="protein sequence ID" value="OWK16978.1"/>
    <property type="molecule type" value="Genomic_DNA"/>
</dbReference>
<protein>
    <submittedName>
        <fullName evidence="1">HSD17B6</fullName>
    </submittedName>
</protein>
<organism evidence="1 2">
    <name type="scientific">Cervus elaphus hippelaphus</name>
    <name type="common">European red deer</name>
    <dbReference type="NCBI Taxonomy" id="46360"/>
    <lineage>
        <taxon>Eukaryota</taxon>
        <taxon>Metazoa</taxon>
        <taxon>Chordata</taxon>
        <taxon>Craniata</taxon>
        <taxon>Vertebrata</taxon>
        <taxon>Euteleostomi</taxon>
        <taxon>Mammalia</taxon>
        <taxon>Eutheria</taxon>
        <taxon>Laurasiatheria</taxon>
        <taxon>Artiodactyla</taxon>
        <taxon>Ruminantia</taxon>
        <taxon>Pecora</taxon>
        <taxon>Cervidae</taxon>
        <taxon>Cervinae</taxon>
        <taxon>Cervus</taxon>
    </lineage>
</organism>
<evidence type="ECO:0000313" key="2">
    <source>
        <dbReference type="Proteomes" id="UP000242450"/>
    </source>
</evidence>
<accession>A0A212DFE8</accession>
<dbReference type="OrthoDB" id="5296at2759"/>
<evidence type="ECO:0000313" key="1">
    <source>
        <dbReference type="EMBL" id="OWK16978.1"/>
    </source>
</evidence>
<feature type="non-terminal residue" evidence="1">
    <location>
        <position position="354"/>
    </location>
</feature>